<accession>A0A345MDZ4</accession>
<protein>
    <submittedName>
        <fullName evidence="1">Uncharacterized protein</fullName>
    </submittedName>
</protein>
<proteinExistence type="predicted"/>
<reference evidence="1 2" key="1">
    <citation type="submission" date="2018-07" db="EMBL/GenBank/DDBJ databases">
        <authorList>
            <person name="Dixon J."/>
            <person name="Knudsen H.R."/>
            <person name="Rock W."/>
            <person name="Scott A.N."/>
            <person name="Walsdorf S.L."/>
            <person name="Layton S.R."/>
            <person name="Nayek S."/>
            <person name="Kim T."/>
            <person name="Hughes L.E."/>
            <person name="Garlena R.A."/>
            <person name="Russell D.A."/>
            <person name="Pope W.H."/>
            <person name="Jacobs-Sera D."/>
            <person name="Hatfull G.F."/>
        </authorList>
    </citation>
    <scope>NUCLEOTIDE SEQUENCE [LARGE SCALE GENOMIC DNA]</scope>
</reference>
<organism evidence="1 2">
    <name type="scientific">Streptomyces phage SparkleGoddess</name>
    <dbReference type="NCBI Taxonomy" id="2283305"/>
    <lineage>
        <taxon>Viruses</taxon>
        <taxon>Duplodnaviria</taxon>
        <taxon>Heunggongvirae</taxon>
        <taxon>Uroviricota</taxon>
        <taxon>Caudoviricetes</taxon>
        <taxon>Stanwilliamsviridae</taxon>
        <taxon>Loccivirinae</taxon>
        <taxon>Gilsonvirus</taxon>
        <taxon>Gilsonvirus comrade</taxon>
    </lineage>
</organism>
<gene>
    <name evidence="1" type="primary">62</name>
    <name evidence="1" type="ORF">SEA_SPARKLEGODDESS_62</name>
</gene>
<name>A0A345MDZ4_9CAUD</name>
<sequence length="59" mass="6446">MEETFEVDLSQFLAAIIESMGGEVRIPYDTLQSDAKGIAIDFEEDGAILVLSLVEEIPS</sequence>
<dbReference type="Proteomes" id="UP000259914">
    <property type="component" value="Segment"/>
</dbReference>
<evidence type="ECO:0000313" key="1">
    <source>
        <dbReference type="EMBL" id="AXH68775.1"/>
    </source>
</evidence>
<dbReference type="EMBL" id="MH590589">
    <property type="protein sequence ID" value="AXH68775.1"/>
    <property type="molecule type" value="Genomic_DNA"/>
</dbReference>
<evidence type="ECO:0000313" key="2">
    <source>
        <dbReference type="Proteomes" id="UP000259914"/>
    </source>
</evidence>